<dbReference type="EMBL" id="JBHPKH010000014">
    <property type="protein sequence ID" value="MFC1572388.1"/>
    <property type="molecule type" value="Genomic_DNA"/>
</dbReference>
<accession>A0ABV6YJ67</accession>
<sequence>MRQLFFGIPQSVSGKPATVRRLLLVLFCLAVVLGANAHAKGVVWRDITLDKALEEAAKHNTMVMIDVYADHCMQCKVMDNELWDTPTGGELADGLIPLRIPSDKPEGRLLQRRYPVLGLPLTLFLLPDGTELDRIVGYQAVEPFLSEAEMLKAGSDPLPHMEERLAKNPNSLSLSLEVLQKLLYRKRIAEAEALLSKMVKLDPERKAKEPAQAMIYVAKYHSYFRLDEDKAQQHWRTIVEQYPHSGSTTSGVKGTYEFARSQGQLNEWIAWICPIIEKNPDAGRLNYNVATFANRGRLRHPCLGQAAKNASAQGVGKAAFMDSIAVVLAGQ</sequence>
<dbReference type="Pfam" id="PF13899">
    <property type="entry name" value="Thioredoxin_7"/>
    <property type="match status" value="1"/>
</dbReference>
<dbReference type="SUPFAM" id="SSF52833">
    <property type="entry name" value="Thioredoxin-like"/>
    <property type="match status" value="1"/>
</dbReference>
<proteinExistence type="predicted"/>
<comment type="caution">
    <text evidence="1">The sequence shown here is derived from an EMBL/GenBank/DDBJ whole genome shotgun (WGS) entry which is preliminary data.</text>
</comment>
<dbReference type="Gene3D" id="3.40.30.10">
    <property type="entry name" value="Glutaredoxin"/>
    <property type="match status" value="1"/>
</dbReference>
<organism evidence="1 2">
    <name type="scientific">Eiseniibacteriota bacterium</name>
    <dbReference type="NCBI Taxonomy" id="2212470"/>
    <lineage>
        <taxon>Bacteria</taxon>
        <taxon>Candidatus Eiseniibacteriota</taxon>
    </lineage>
</organism>
<protein>
    <submittedName>
        <fullName evidence="1">Thioredoxin family protein</fullName>
    </submittedName>
</protein>
<gene>
    <name evidence="1" type="ORF">ACFL6M_02205</name>
</gene>
<dbReference type="Gene3D" id="1.25.40.10">
    <property type="entry name" value="Tetratricopeptide repeat domain"/>
    <property type="match status" value="1"/>
</dbReference>
<reference evidence="1 2" key="1">
    <citation type="submission" date="2024-09" db="EMBL/GenBank/DDBJ databases">
        <authorList>
            <person name="D'Angelo T."/>
        </authorList>
    </citation>
    <scope>NUCLEOTIDE SEQUENCE [LARGE SCALE GENOMIC DNA]</scope>
    <source>
        <strain evidence="1">SAG AM-320-E07</strain>
    </source>
</reference>
<evidence type="ECO:0000313" key="1">
    <source>
        <dbReference type="EMBL" id="MFC1572388.1"/>
    </source>
</evidence>
<name>A0ABV6YJ67_UNCEI</name>
<keyword evidence="2" id="KW-1185">Reference proteome</keyword>
<dbReference type="InterPro" id="IPR011990">
    <property type="entry name" value="TPR-like_helical_dom_sf"/>
</dbReference>
<dbReference type="Proteomes" id="UP001593833">
    <property type="component" value="Unassembled WGS sequence"/>
</dbReference>
<evidence type="ECO:0000313" key="2">
    <source>
        <dbReference type="Proteomes" id="UP001593833"/>
    </source>
</evidence>
<dbReference type="InterPro" id="IPR036249">
    <property type="entry name" value="Thioredoxin-like_sf"/>
</dbReference>